<protein>
    <submittedName>
        <fullName evidence="4">Polyhydroxybutyrate depolymerase</fullName>
    </submittedName>
</protein>
<proteinExistence type="predicted"/>
<feature type="domain" description="Phospholipase/carboxylesterase/thioesterase" evidence="3">
    <location>
        <begin position="94"/>
        <end position="206"/>
    </location>
</feature>
<evidence type="ECO:0000313" key="4">
    <source>
        <dbReference type="EMBL" id="MUN55701.1"/>
    </source>
</evidence>
<accession>A0A7K1LKH1</accession>
<evidence type="ECO:0000256" key="2">
    <source>
        <dbReference type="SAM" id="MobiDB-lite"/>
    </source>
</evidence>
<dbReference type="Pfam" id="PF02230">
    <property type="entry name" value="Abhydrolase_2"/>
    <property type="match status" value="1"/>
</dbReference>
<sequence length="335" mass="36078">MTRAFTSRVRRTYDDAVNTCLTVSRESIEPQGRERTLTVVAPSHVEENAPLVLLFHGSQQNSRVFRKFTAGTFDDVAARTGTVMAYLDGFERHFNDSRVRADFRSRELGIDDVAFAAATIRRLRQTHGIDPARVFAVGYSNGGHMVLRLIHEAPKLLSGAATIAATQPTPENFLLADGLPTIPKPVRLLAIHGTADPLAPYDGGQASLWGKQSRGAVLSAPESAGYFAERNGISTAPSETRPHRDVVVSEWSERGKEPVHLWTVHGMGHVVPAPHDVVASLGPGTRAFVAADVIADFFGLGTRVGTRRASGTEPLSAPDSTGVEPALPRAQSVPH</sequence>
<gene>
    <name evidence="4" type="ORF">GMA10_10850</name>
</gene>
<feature type="region of interest" description="Disordered" evidence="2">
    <location>
        <begin position="307"/>
        <end position="335"/>
    </location>
</feature>
<name>A0A7K1LKH1_9MICC</name>
<keyword evidence="5" id="KW-1185">Reference proteome</keyword>
<dbReference type="Gene3D" id="3.40.50.1820">
    <property type="entry name" value="alpha/beta hydrolase"/>
    <property type="match status" value="1"/>
</dbReference>
<dbReference type="PANTHER" id="PTHR43037">
    <property type="entry name" value="UNNAMED PRODUCT-RELATED"/>
    <property type="match status" value="1"/>
</dbReference>
<dbReference type="InterPro" id="IPR050955">
    <property type="entry name" value="Plant_Biomass_Hydrol_Est"/>
</dbReference>
<evidence type="ECO:0000256" key="1">
    <source>
        <dbReference type="ARBA" id="ARBA00022729"/>
    </source>
</evidence>
<dbReference type="SUPFAM" id="SSF53474">
    <property type="entry name" value="alpha/beta-Hydrolases"/>
    <property type="match status" value="1"/>
</dbReference>
<dbReference type="InterPro" id="IPR029058">
    <property type="entry name" value="AB_hydrolase_fold"/>
</dbReference>
<reference evidence="4 5" key="1">
    <citation type="submission" date="2019-12" db="EMBL/GenBank/DDBJ databases">
        <authorList>
            <person name="Li J."/>
            <person name="Shi Y."/>
            <person name="Xu G."/>
            <person name="Xiao D."/>
            <person name="Ran X."/>
        </authorList>
    </citation>
    <scope>NUCLEOTIDE SEQUENCE [LARGE SCALE GENOMIC DNA]</scope>
    <source>
        <strain evidence="4 5">JCM 15915</strain>
    </source>
</reference>
<dbReference type="PANTHER" id="PTHR43037:SF1">
    <property type="entry name" value="BLL1128 PROTEIN"/>
    <property type="match status" value="1"/>
</dbReference>
<comment type="caution">
    <text evidence="4">The sequence shown here is derived from an EMBL/GenBank/DDBJ whole genome shotgun (WGS) entry which is preliminary data.</text>
</comment>
<evidence type="ECO:0000313" key="5">
    <source>
        <dbReference type="Proteomes" id="UP000462152"/>
    </source>
</evidence>
<dbReference type="GO" id="GO:0016787">
    <property type="term" value="F:hydrolase activity"/>
    <property type="evidence" value="ECO:0007669"/>
    <property type="project" value="InterPro"/>
</dbReference>
<evidence type="ECO:0000259" key="3">
    <source>
        <dbReference type="Pfam" id="PF02230"/>
    </source>
</evidence>
<dbReference type="InterPro" id="IPR003140">
    <property type="entry name" value="PLipase/COase/thioEstase"/>
</dbReference>
<dbReference type="OrthoDB" id="9767239at2"/>
<dbReference type="Proteomes" id="UP000462152">
    <property type="component" value="Unassembled WGS sequence"/>
</dbReference>
<organism evidence="4 5">
    <name type="scientific">Rothia koreensis</name>
    <dbReference type="NCBI Taxonomy" id="592378"/>
    <lineage>
        <taxon>Bacteria</taxon>
        <taxon>Bacillati</taxon>
        <taxon>Actinomycetota</taxon>
        <taxon>Actinomycetes</taxon>
        <taxon>Micrococcales</taxon>
        <taxon>Micrococcaceae</taxon>
        <taxon>Rothia</taxon>
    </lineage>
</organism>
<dbReference type="EMBL" id="WOGT01000007">
    <property type="protein sequence ID" value="MUN55701.1"/>
    <property type="molecule type" value="Genomic_DNA"/>
</dbReference>
<dbReference type="AlphaFoldDB" id="A0A7K1LKH1"/>
<keyword evidence="1" id="KW-0732">Signal</keyword>